<proteinExistence type="predicted"/>
<dbReference type="InterPro" id="IPR036279">
    <property type="entry name" value="5-3_exonuclease_C_sf"/>
</dbReference>
<feature type="domain" description="XPG-I" evidence="1">
    <location>
        <begin position="2"/>
        <end position="70"/>
    </location>
</feature>
<evidence type="ECO:0000313" key="3">
    <source>
        <dbReference type="Proteomes" id="UP000001307"/>
    </source>
</evidence>
<reference evidence="2" key="1">
    <citation type="journal article" date="2010" name="Science">
        <title>Plasticity of animal genome architecture unmasked by rapid evolution of a pelagic tunicate.</title>
        <authorList>
            <person name="Denoeud F."/>
            <person name="Henriet S."/>
            <person name="Mungpakdee S."/>
            <person name="Aury J.M."/>
            <person name="Da Silva C."/>
            <person name="Brinkmann H."/>
            <person name="Mikhaleva J."/>
            <person name="Olsen L.C."/>
            <person name="Jubin C."/>
            <person name="Canestro C."/>
            <person name="Bouquet J.M."/>
            <person name="Danks G."/>
            <person name="Poulain J."/>
            <person name="Campsteijn C."/>
            <person name="Adamski M."/>
            <person name="Cross I."/>
            <person name="Yadetie F."/>
            <person name="Muffato M."/>
            <person name="Louis A."/>
            <person name="Butcher S."/>
            <person name="Tsagkogeorga G."/>
            <person name="Konrad A."/>
            <person name="Singh S."/>
            <person name="Jensen M.F."/>
            <person name="Cong E.H."/>
            <person name="Eikeseth-Otteraa H."/>
            <person name="Noel B."/>
            <person name="Anthouard V."/>
            <person name="Porcel B.M."/>
            <person name="Kachouri-Lafond R."/>
            <person name="Nishino A."/>
            <person name="Ugolini M."/>
            <person name="Chourrout P."/>
            <person name="Nishida H."/>
            <person name="Aasland R."/>
            <person name="Huzurbazar S."/>
            <person name="Westhof E."/>
            <person name="Delsuc F."/>
            <person name="Lehrach H."/>
            <person name="Reinhardt R."/>
            <person name="Weissenbach J."/>
            <person name="Roy S.W."/>
            <person name="Artiguenave F."/>
            <person name="Postlethwait J.H."/>
            <person name="Manak J.R."/>
            <person name="Thompson E.M."/>
            <person name="Jaillon O."/>
            <person name="Du Pasquier L."/>
            <person name="Boudinot P."/>
            <person name="Liberles D.A."/>
            <person name="Volff J.N."/>
            <person name="Philippe H."/>
            <person name="Lenhard B."/>
            <person name="Roest Crollius H."/>
            <person name="Wincker P."/>
            <person name="Chourrout D."/>
        </authorList>
    </citation>
    <scope>NUCLEOTIDE SEQUENCE [LARGE SCALE GENOMIC DNA]</scope>
</reference>
<dbReference type="InterPro" id="IPR006084">
    <property type="entry name" value="XPG/Rad2"/>
</dbReference>
<dbReference type="Gene3D" id="1.10.150.20">
    <property type="entry name" value="5' to 3' exonuclease, C-terminal subdomain"/>
    <property type="match status" value="1"/>
</dbReference>
<dbReference type="PANTHER" id="PTHR11081">
    <property type="entry name" value="FLAP ENDONUCLEASE FAMILY MEMBER"/>
    <property type="match status" value="1"/>
</dbReference>
<accession>E4X6U5</accession>
<dbReference type="PANTHER" id="PTHR11081:SF59">
    <property type="entry name" value="FI23547P1"/>
    <property type="match status" value="1"/>
</dbReference>
<dbReference type="CDD" id="cd09897">
    <property type="entry name" value="H3TH_FEN1-XPG-like"/>
    <property type="match status" value="1"/>
</dbReference>
<gene>
    <name evidence="2" type="ORF">GSOID_T00003298001</name>
</gene>
<dbReference type="SUPFAM" id="SSF88723">
    <property type="entry name" value="PIN domain-like"/>
    <property type="match status" value="1"/>
</dbReference>
<protein>
    <recommendedName>
        <fullName evidence="1">XPG-I domain-containing protein</fullName>
    </recommendedName>
</protein>
<dbReference type="InParanoid" id="E4X6U5"/>
<keyword evidence="3" id="KW-1185">Reference proteome</keyword>
<sequence length="390" mass="44451">MASTLQLAEKVDAVFTFDGDAFCFGAKSIYRTFSCDTEAEFEYVSLEGIKDLYKYSRFDFIVFAVLCGCDYFSAGIKGVGPKMTTRMVLDWKTRKFNPIRRLVDVKNGKAMNMSKDEMKLKGLFKNYPDLDLDKLISEFMAREEGNKAEVFRLHKDLMCSAPKFIAIMKHLLDWTPVKRNSVSLVRSLKGAKSHMIYFEAGERNAEVKLKTEDVLVICPALAPSNVKLLPKPASSNDIRRFAVVKETKRKLNSPQVKKPEKLMKHLTPQKLGDVSRQLEEEVENICDILESSSLKDDLENCEDESDELFNLNRLSSWARQPDKFFKFKQAGCQVLKIFTDFPTECQTGSNLFENTGSLTGLDPVQVLRQVRYCTGPKFILRLIDIVQKTS</sequence>
<dbReference type="GO" id="GO:0017108">
    <property type="term" value="F:5'-flap endonuclease activity"/>
    <property type="evidence" value="ECO:0007669"/>
    <property type="project" value="TreeGrafter"/>
</dbReference>
<dbReference type="Proteomes" id="UP000001307">
    <property type="component" value="Unassembled WGS sequence"/>
</dbReference>
<evidence type="ECO:0000313" key="2">
    <source>
        <dbReference type="EMBL" id="CBY07936.1"/>
    </source>
</evidence>
<name>E4X6U5_OIKDI</name>
<dbReference type="InterPro" id="IPR029060">
    <property type="entry name" value="PIN-like_dom_sf"/>
</dbReference>
<evidence type="ECO:0000259" key="1">
    <source>
        <dbReference type="Pfam" id="PF00867"/>
    </source>
</evidence>
<dbReference type="EMBL" id="FN653027">
    <property type="protein sequence ID" value="CBY07936.1"/>
    <property type="molecule type" value="Genomic_DNA"/>
</dbReference>
<dbReference type="OrthoDB" id="2959108at2759"/>
<dbReference type="AlphaFoldDB" id="E4X6U5"/>
<organism evidence="2">
    <name type="scientific">Oikopleura dioica</name>
    <name type="common">Tunicate</name>
    <dbReference type="NCBI Taxonomy" id="34765"/>
    <lineage>
        <taxon>Eukaryota</taxon>
        <taxon>Metazoa</taxon>
        <taxon>Chordata</taxon>
        <taxon>Tunicata</taxon>
        <taxon>Appendicularia</taxon>
        <taxon>Copelata</taxon>
        <taxon>Oikopleuridae</taxon>
        <taxon>Oikopleura</taxon>
    </lineage>
</organism>
<dbReference type="SUPFAM" id="SSF47807">
    <property type="entry name" value="5' to 3' exonuclease, C-terminal subdomain"/>
    <property type="match status" value="1"/>
</dbReference>
<dbReference type="Pfam" id="PF00867">
    <property type="entry name" value="XPG_I"/>
    <property type="match status" value="1"/>
</dbReference>
<dbReference type="InterPro" id="IPR006086">
    <property type="entry name" value="XPG-I_dom"/>
</dbReference>